<feature type="region of interest" description="Disordered" evidence="1">
    <location>
        <begin position="44"/>
        <end position="65"/>
    </location>
</feature>
<protein>
    <recommendedName>
        <fullName evidence="4">Ubiquitin-like domain-containing protein</fullName>
    </recommendedName>
</protein>
<evidence type="ECO:0008006" key="4">
    <source>
        <dbReference type="Google" id="ProtNLM"/>
    </source>
</evidence>
<gene>
    <name evidence="2" type="ORF">EVOR1521_LOCUS21104</name>
</gene>
<proteinExistence type="predicted"/>
<sequence>MAKRRAALIPRLAAIFVLGSVLNAAFIAPRPARPHILRRAEAEAVTLTEPEPTEPAESQESVPLEGSVTIVQGASRVRVPWAPAETCATLRARVEEATGVPVAKQQLKLAKQELLGEEDETQQSYEANGKIRTIWLEDLRTPAERGEEEETIIDQLKQLWKLDNVTVVSLVLAAYTIVKELLPLIINGVKSPVEDLPWQPGPIDAVAPSPSMIG</sequence>
<dbReference type="Gene3D" id="3.10.20.90">
    <property type="entry name" value="Phosphatidylinositol 3-kinase Catalytic Subunit, Chain A, domain 1"/>
    <property type="match status" value="1"/>
</dbReference>
<name>A0AA36IZS6_9DINO</name>
<accession>A0AA36IZS6</accession>
<comment type="caution">
    <text evidence="2">The sequence shown here is derived from an EMBL/GenBank/DDBJ whole genome shotgun (WGS) entry which is preliminary data.</text>
</comment>
<keyword evidence="3" id="KW-1185">Reference proteome</keyword>
<evidence type="ECO:0000256" key="1">
    <source>
        <dbReference type="SAM" id="MobiDB-lite"/>
    </source>
</evidence>
<dbReference type="AlphaFoldDB" id="A0AA36IZS6"/>
<evidence type="ECO:0000313" key="2">
    <source>
        <dbReference type="EMBL" id="CAJ1396993.1"/>
    </source>
</evidence>
<dbReference type="CDD" id="cd17039">
    <property type="entry name" value="Ubl_ubiquitin_like"/>
    <property type="match status" value="1"/>
</dbReference>
<evidence type="ECO:0000313" key="3">
    <source>
        <dbReference type="Proteomes" id="UP001178507"/>
    </source>
</evidence>
<organism evidence="2 3">
    <name type="scientific">Effrenium voratum</name>
    <dbReference type="NCBI Taxonomy" id="2562239"/>
    <lineage>
        <taxon>Eukaryota</taxon>
        <taxon>Sar</taxon>
        <taxon>Alveolata</taxon>
        <taxon>Dinophyceae</taxon>
        <taxon>Suessiales</taxon>
        <taxon>Symbiodiniaceae</taxon>
        <taxon>Effrenium</taxon>
    </lineage>
</organism>
<reference evidence="2" key="1">
    <citation type="submission" date="2023-08" db="EMBL/GenBank/DDBJ databases">
        <authorList>
            <person name="Chen Y."/>
            <person name="Shah S."/>
            <person name="Dougan E. K."/>
            <person name="Thang M."/>
            <person name="Chan C."/>
        </authorList>
    </citation>
    <scope>NUCLEOTIDE SEQUENCE</scope>
</reference>
<dbReference type="EMBL" id="CAUJNA010003250">
    <property type="protein sequence ID" value="CAJ1396993.1"/>
    <property type="molecule type" value="Genomic_DNA"/>
</dbReference>
<dbReference type="Proteomes" id="UP001178507">
    <property type="component" value="Unassembled WGS sequence"/>
</dbReference>